<dbReference type="KEGG" id="pco:PHACADRAFT_259381"/>
<feature type="transmembrane region" description="Helical" evidence="3">
    <location>
        <begin position="407"/>
        <end position="430"/>
    </location>
</feature>
<keyword evidence="3" id="KW-1133">Transmembrane helix</keyword>
<evidence type="ECO:0000256" key="1">
    <source>
        <dbReference type="ARBA" id="ARBA00006865"/>
    </source>
</evidence>
<feature type="compositionally biased region" description="Basic and acidic residues" evidence="2">
    <location>
        <begin position="39"/>
        <end position="52"/>
    </location>
</feature>
<gene>
    <name evidence="5" type="ORF">PHACADRAFT_259381</name>
</gene>
<dbReference type="GeneID" id="18917404"/>
<evidence type="ECO:0000259" key="4">
    <source>
        <dbReference type="PROSITE" id="PS51762"/>
    </source>
</evidence>
<reference evidence="5 6" key="1">
    <citation type="journal article" date="2012" name="BMC Genomics">
        <title>Comparative genomics of the white-rot fungi, Phanerochaete carnosa and P. chrysosporium, to elucidate the genetic basis of the distinct wood types they colonize.</title>
        <authorList>
            <person name="Suzuki H."/>
            <person name="MacDonald J."/>
            <person name="Syed K."/>
            <person name="Salamov A."/>
            <person name="Hori C."/>
            <person name="Aerts A."/>
            <person name="Henrissat B."/>
            <person name="Wiebenga A."/>
            <person name="vanKuyk P.A."/>
            <person name="Barry K."/>
            <person name="Lindquist E."/>
            <person name="LaButti K."/>
            <person name="Lapidus A."/>
            <person name="Lucas S."/>
            <person name="Coutinho P."/>
            <person name="Gong Y."/>
            <person name="Samejima M."/>
            <person name="Mahadevan R."/>
            <person name="Abou-Zaid M."/>
            <person name="de Vries R.P."/>
            <person name="Igarashi K."/>
            <person name="Yadav J.S."/>
            <person name="Grigoriev I.V."/>
            <person name="Master E.R."/>
        </authorList>
    </citation>
    <scope>NUCLEOTIDE SEQUENCE [LARGE SCALE GENOMIC DNA]</scope>
    <source>
        <strain evidence="5 6">HHB-10118-sp</strain>
    </source>
</reference>
<dbReference type="STRING" id="650164.K5W257"/>
<dbReference type="InterPro" id="IPR013320">
    <property type="entry name" value="ConA-like_dom_sf"/>
</dbReference>
<dbReference type="RefSeq" id="XP_007397894.1">
    <property type="nucleotide sequence ID" value="XM_007397832.1"/>
</dbReference>
<proteinExistence type="inferred from homology"/>
<dbReference type="InParanoid" id="K5W257"/>
<dbReference type="EMBL" id="JH930474">
    <property type="protein sequence ID" value="EKM53200.1"/>
    <property type="molecule type" value="Genomic_DNA"/>
</dbReference>
<name>K5W257_PHACS</name>
<accession>K5W257</accession>
<comment type="similarity">
    <text evidence="1">Belongs to the glycosyl hydrolase 16 family.</text>
</comment>
<dbReference type="InterPro" id="IPR000757">
    <property type="entry name" value="Beta-glucanase-like"/>
</dbReference>
<evidence type="ECO:0000256" key="2">
    <source>
        <dbReference type="SAM" id="MobiDB-lite"/>
    </source>
</evidence>
<dbReference type="GO" id="GO:0004553">
    <property type="term" value="F:hydrolase activity, hydrolyzing O-glycosyl compounds"/>
    <property type="evidence" value="ECO:0007669"/>
    <property type="project" value="InterPro"/>
</dbReference>
<dbReference type="OrthoDB" id="4781at2759"/>
<dbReference type="GO" id="GO:0005975">
    <property type="term" value="P:carbohydrate metabolic process"/>
    <property type="evidence" value="ECO:0007669"/>
    <property type="project" value="InterPro"/>
</dbReference>
<keyword evidence="3" id="KW-0472">Membrane</keyword>
<keyword evidence="5" id="KW-0378">Hydrolase</keyword>
<dbReference type="Pfam" id="PF00722">
    <property type="entry name" value="Glyco_hydro_16"/>
    <property type="match status" value="1"/>
</dbReference>
<feature type="region of interest" description="Disordered" evidence="2">
    <location>
        <begin position="1"/>
        <end position="222"/>
    </location>
</feature>
<feature type="compositionally biased region" description="Polar residues" evidence="2">
    <location>
        <begin position="153"/>
        <end position="174"/>
    </location>
</feature>
<dbReference type="HOGENOM" id="CLU_019533_1_0_1"/>
<feature type="domain" description="GH16" evidence="4">
    <location>
        <begin position="447"/>
        <end position="767"/>
    </location>
</feature>
<feature type="compositionally biased region" description="Low complexity" evidence="2">
    <location>
        <begin position="88"/>
        <end position="99"/>
    </location>
</feature>
<protein>
    <submittedName>
        <fullName evidence="5">Glycoside hydrolase family 16 protein</fullName>
    </submittedName>
</protein>
<dbReference type="Proteomes" id="UP000008370">
    <property type="component" value="Unassembled WGS sequence"/>
</dbReference>
<dbReference type="PROSITE" id="PS51762">
    <property type="entry name" value="GH16_2"/>
    <property type="match status" value="1"/>
</dbReference>
<feature type="compositionally biased region" description="Polar residues" evidence="2">
    <location>
        <begin position="345"/>
        <end position="356"/>
    </location>
</feature>
<dbReference type="PANTHER" id="PTHR10963:SF55">
    <property type="entry name" value="GLYCOSIDE HYDROLASE FAMILY 16 PROTEIN"/>
    <property type="match status" value="1"/>
</dbReference>
<evidence type="ECO:0000313" key="5">
    <source>
        <dbReference type="EMBL" id="EKM53200.1"/>
    </source>
</evidence>
<organism evidence="5 6">
    <name type="scientific">Phanerochaete carnosa (strain HHB-10118-sp)</name>
    <name type="common">White-rot fungus</name>
    <name type="synonym">Peniophora carnosa</name>
    <dbReference type="NCBI Taxonomy" id="650164"/>
    <lineage>
        <taxon>Eukaryota</taxon>
        <taxon>Fungi</taxon>
        <taxon>Dikarya</taxon>
        <taxon>Basidiomycota</taxon>
        <taxon>Agaricomycotina</taxon>
        <taxon>Agaricomycetes</taxon>
        <taxon>Polyporales</taxon>
        <taxon>Phanerochaetaceae</taxon>
        <taxon>Phanerochaete</taxon>
    </lineage>
</organism>
<dbReference type="SUPFAM" id="SSF49899">
    <property type="entry name" value="Concanavalin A-like lectins/glucanases"/>
    <property type="match status" value="1"/>
</dbReference>
<dbReference type="Gene3D" id="2.60.120.200">
    <property type="match status" value="1"/>
</dbReference>
<evidence type="ECO:0000313" key="6">
    <source>
        <dbReference type="Proteomes" id="UP000008370"/>
    </source>
</evidence>
<dbReference type="PANTHER" id="PTHR10963">
    <property type="entry name" value="GLYCOSYL HYDROLASE-RELATED"/>
    <property type="match status" value="1"/>
</dbReference>
<feature type="compositionally biased region" description="Low complexity" evidence="2">
    <location>
        <begin position="23"/>
        <end position="35"/>
    </location>
</feature>
<dbReference type="InterPro" id="IPR050546">
    <property type="entry name" value="Glycosyl_Hydrlase_16"/>
</dbReference>
<keyword evidence="6" id="KW-1185">Reference proteome</keyword>
<sequence>MYRRRDSGKAAYSSADAYRTPVSPASSASHAPHSSSSEEEAHLTSPDARRADSPGPDSSVDQHAGDDTPLSPPRPFFLAGSRKDSNSSDRGSWSSTNDSVDPASDSDNTDREAAAAAAAAANATQSGPRRVRANTAGTASSTRPRNHHRRRSSQSTSPNYMDSPVQTPPSTSRVPPSAFPFLSHAGNPDPGTPIPANLARRPSRDSAHRLSSGSLPGSPATATGVAYPTSPGNMDGYSALRAEQASTDVADEYAYAPVNGHDQDELGRPHPPFMGDSGSWTPGGGGVYRNSAAAAMAGSNAALSGEGTLPRTNSQTTIPMRAPFLSPASRPTSLWSPPSYPSLPQQHLTSQYPPSLTYLPNSPQASGMSPYRPKMGKAPLPSSRLAAKLTAEDKPWLKHKDSRERCAYFLTLSMWVIGVACAALVIFLGWTGVRQLKDDQLCLILSEDFDSLDLTSTWNAVVGIGSDGNGEFQAYTQESGNLYTRNGELYIMPTLTSESSDLTGGSVTDGGKLTLQNCPSSANCSATSDQSVDQALPPVLSARISTQSHHTIQFGKIEVSAKLPRGDWLWPAIWMLPANNTYGPWPQSGEIDIMEARGNDLTYPAQGDNFVRSTLNYGVFETLQTQIFGWYQQKRTTFAEGFHTYSLEWSPSFIRTYVDSRLQATLTIDITGKGGHSFFDRGHYPAAAHNNTATEIPVTNIWSNSPAAPFDQPFYLILDLAVGGTSGWFPDGVGNKPWVDESGDQFALWSFAQNQSTWSKTWPSTDTDRAFRIDSVKMWQLKQNGKC</sequence>
<dbReference type="AlphaFoldDB" id="K5W257"/>
<feature type="compositionally biased region" description="Low complexity" evidence="2">
    <location>
        <begin position="114"/>
        <end position="123"/>
    </location>
</feature>
<evidence type="ECO:0000256" key="3">
    <source>
        <dbReference type="SAM" id="Phobius"/>
    </source>
</evidence>
<keyword evidence="3" id="KW-0812">Transmembrane</keyword>
<feature type="region of interest" description="Disordered" evidence="2">
    <location>
        <begin position="303"/>
        <end position="356"/>
    </location>
</feature>